<comment type="similarity">
    <text evidence="1">Belongs to the UPF0749 family.</text>
</comment>
<comment type="caution">
    <text evidence="3">The sequence shown here is derived from an EMBL/GenBank/DDBJ whole genome shotgun (WGS) entry which is preliminary data.</text>
</comment>
<dbReference type="PANTHER" id="PTHR37313">
    <property type="entry name" value="UPF0749 PROTEIN RV1825"/>
    <property type="match status" value="1"/>
</dbReference>
<dbReference type="RefSeq" id="WP_344173711.1">
    <property type="nucleotide sequence ID" value="NZ_BAAARY010000017.1"/>
</dbReference>
<dbReference type="Pfam" id="PF05949">
    <property type="entry name" value="DUF881"/>
    <property type="match status" value="1"/>
</dbReference>
<dbReference type="InterPro" id="IPR010273">
    <property type="entry name" value="DUF881"/>
</dbReference>
<dbReference type="PANTHER" id="PTHR37313:SF2">
    <property type="entry name" value="UPF0749 PROTEIN YLXX"/>
    <property type="match status" value="1"/>
</dbReference>
<feature type="region of interest" description="Disordered" evidence="2">
    <location>
        <begin position="1"/>
        <end position="52"/>
    </location>
</feature>
<dbReference type="Gene3D" id="3.30.70.1880">
    <property type="entry name" value="Protein of unknown function DUF881"/>
    <property type="match status" value="1"/>
</dbReference>
<name>A0ABN3NPV6_9ACTN</name>
<accession>A0ABN3NPV6</accession>
<organism evidence="3 4">
    <name type="scientific">Pilimelia columellifera subsp. columellifera</name>
    <dbReference type="NCBI Taxonomy" id="706583"/>
    <lineage>
        <taxon>Bacteria</taxon>
        <taxon>Bacillati</taxon>
        <taxon>Actinomycetota</taxon>
        <taxon>Actinomycetes</taxon>
        <taxon>Micromonosporales</taxon>
        <taxon>Micromonosporaceae</taxon>
        <taxon>Pilimelia</taxon>
    </lineage>
</organism>
<keyword evidence="4" id="KW-1185">Reference proteome</keyword>
<evidence type="ECO:0000256" key="1">
    <source>
        <dbReference type="ARBA" id="ARBA00009108"/>
    </source>
</evidence>
<evidence type="ECO:0000313" key="3">
    <source>
        <dbReference type="EMBL" id="GAA2529487.1"/>
    </source>
</evidence>
<sequence length="278" mass="29453">MSTDDGEASRRSGRQPTGVGWPGGVTPDPAPSPPDAAEPSTISEPGPGRRSNSASAMIAVLLALLGFAMVVQLRHVAADSQLSSAREDDLVSILSDLEARETRLNVDIRRLEDSQRQLNSGAQRREAALADAARRADELGLLAGALPAEGRGMRLRLEGDSEALSAGTVLDAVQSLRNAAAEAMQIRGAHEEPVRIVASSYFVDQNGQLKVDGRLLSRPYTIEVIGDPSNLRSSLTIPGGVVPKVRERGGNVTMDDLSIVEVTARYSPTTLKFARPAS</sequence>
<reference evidence="3 4" key="1">
    <citation type="journal article" date="2019" name="Int. J. Syst. Evol. Microbiol.">
        <title>The Global Catalogue of Microorganisms (GCM) 10K type strain sequencing project: providing services to taxonomists for standard genome sequencing and annotation.</title>
        <authorList>
            <consortium name="The Broad Institute Genomics Platform"/>
            <consortium name="The Broad Institute Genome Sequencing Center for Infectious Disease"/>
            <person name="Wu L."/>
            <person name="Ma J."/>
        </authorList>
    </citation>
    <scope>NUCLEOTIDE SEQUENCE [LARGE SCALE GENOMIC DNA]</scope>
    <source>
        <strain evidence="3 4">JCM 3367</strain>
    </source>
</reference>
<feature type="compositionally biased region" description="Low complexity" evidence="2">
    <location>
        <begin position="16"/>
        <end position="27"/>
    </location>
</feature>
<evidence type="ECO:0000256" key="2">
    <source>
        <dbReference type="SAM" id="MobiDB-lite"/>
    </source>
</evidence>
<proteinExistence type="inferred from homology"/>
<gene>
    <name evidence="3" type="ORF">GCM10010201_30890</name>
</gene>
<dbReference type="EMBL" id="BAAARY010000017">
    <property type="protein sequence ID" value="GAA2529487.1"/>
    <property type="molecule type" value="Genomic_DNA"/>
</dbReference>
<protein>
    <submittedName>
        <fullName evidence="3">DUF881 domain-containing protein</fullName>
    </submittedName>
</protein>
<evidence type="ECO:0000313" key="4">
    <source>
        <dbReference type="Proteomes" id="UP001499978"/>
    </source>
</evidence>
<dbReference type="Proteomes" id="UP001499978">
    <property type="component" value="Unassembled WGS sequence"/>
</dbReference>